<accession>A0A6J8EUG8</accession>
<dbReference type="AlphaFoldDB" id="A0A6J8EUG8"/>
<dbReference type="Proteomes" id="UP000507470">
    <property type="component" value="Unassembled WGS sequence"/>
</dbReference>
<sequence>MTTSIRNRIIENWEPENYVINDVYTLIIRRPYDFWMLTEENPKSFHTRWNFNGDQTGKVVRRGTRSSDCRVWKARNVETYDHKCTSNWFGSANGLEPDVRARLIGYLENKNFQVSTVIMDDDTTTMARIRYLKCHKQECLAVKQYQAHNASDVKILQSILNFAKPSASELSAKNVSYQIYGICQTNKQKICNTPSVGSVSLRCGMWDSTWVFWGKQDSKREEAACMC</sequence>
<proteinExistence type="predicted"/>
<protein>
    <recommendedName>
        <fullName evidence="1">Mutator-like transposase domain-containing protein</fullName>
    </recommendedName>
</protein>
<evidence type="ECO:0000313" key="2">
    <source>
        <dbReference type="EMBL" id="CAC5424218.1"/>
    </source>
</evidence>
<dbReference type="InterPro" id="IPR049012">
    <property type="entry name" value="Mutator_transp_dom"/>
</dbReference>
<keyword evidence="3" id="KW-1185">Reference proteome</keyword>
<gene>
    <name evidence="2" type="ORF">MCOR_56142</name>
</gene>
<dbReference type="Pfam" id="PF20700">
    <property type="entry name" value="Mutator"/>
    <property type="match status" value="1"/>
</dbReference>
<reference evidence="2 3" key="1">
    <citation type="submission" date="2020-06" db="EMBL/GenBank/DDBJ databases">
        <authorList>
            <person name="Li R."/>
            <person name="Bekaert M."/>
        </authorList>
    </citation>
    <scope>NUCLEOTIDE SEQUENCE [LARGE SCALE GENOMIC DNA]</scope>
    <source>
        <strain evidence="3">wild</strain>
    </source>
</reference>
<feature type="domain" description="Mutator-like transposase" evidence="1">
    <location>
        <begin position="52"/>
        <end position="139"/>
    </location>
</feature>
<evidence type="ECO:0000313" key="3">
    <source>
        <dbReference type="Proteomes" id="UP000507470"/>
    </source>
</evidence>
<dbReference type="EMBL" id="CACVKT020009964">
    <property type="protein sequence ID" value="CAC5424218.1"/>
    <property type="molecule type" value="Genomic_DNA"/>
</dbReference>
<evidence type="ECO:0000259" key="1">
    <source>
        <dbReference type="Pfam" id="PF20700"/>
    </source>
</evidence>
<dbReference type="OrthoDB" id="10250935at2759"/>
<name>A0A6J8EUG8_MYTCO</name>
<organism evidence="2 3">
    <name type="scientific">Mytilus coruscus</name>
    <name type="common">Sea mussel</name>
    <dbReference type="NCBI Taxonomy" id="42192"/>
    <lineage>
        <taxon>Eukaryota</taxon>
        <taxon>Metazoa</taxon>
        <taxon>Spiralia</taxon>
        <taxon>Lophotrochozoa</taxon>
        <taxon>Mollusca</taxon>
        <taxon>Bivalvia</taxon>
        <taxon>Autobranchia</taxon>
        <taxon>Pteriomorphia</taxon>
        <taxon>Mytilida</taxon>
        <taxon>Mytiloidea</taxon>
        <taxon>Mytilidae</taxon>
        <taxon>Mytilinae</taxon>
        <taxon>Mytilus</taxon>
    </lineage>
</organism>